<sequence>MEIRQFQTFKAVVDFNSFTKAAQALQYSQATITSHIQQLEEGMGVPLFDRLGKKIQLTAYGRELYMYVEELLVSYAKIKDISANEQSLQGELRIGASETITIYRLGDILSRYRASYPGVNISFAMDDCIRLREKLHEGLLDIVITLEPKLDDPNLVVEQFSTERLVFIGGRDHSFEKIEDAGEECMIFSGEHCALRRFFQRFLEKREIKPKHHLEFSSMEAIKQSVANGLGVSLMPYISVEALLNEQKVKMIACEEELLFYAQIAYHKNKWLSRAHKKFIDFMLESRDIG</sequence>
<dbReference type="Proteomes" id="UP000197781">
    <property type="component" value="Chromosome"/>
</dbReference>
<evidence type="ECO:0000313" key="7">
    <source>
        <dbReference type="Proteomes" id="UP000197781"/>
    </source>
</evidence>
<evidence type="ECO:0000313" key="6">
    <source>
        <dbReference type="EMBL" id="ASJ56466.1"/>
    </source>
</evidence>
<dbReference type="InterPro" id="IPR000847">
    <property type="entry name" value="LysR_HTH_N"/>
</dbReference>
<dbReference type="FunFam" id="1.10.10.10:FF:000001">
    <property type="entry name" value="LysR family transcriptional regulator"/>
    <property type="match status" value="1"/>
</dbReference>
<dbReference type="PANTHER" id="PTHR30126:SF100">
    <property type="entry name" value="LYSR-FAMILY TRANSCRIPTIONAL REGULATOR"/>
    <property type="match status" value="1"/>
</dbReference>
<dbReference type="PROSITE" id="PS50931">
    <property type="entry name" value="HTH_LYSR"/>
    <property type="match status" value="1"/>
</dbReference>
<dbReference type="InterPro" id="IPR036388">
    <property type="entry name" value="WH-like_DNA-bd_sf"/>
</dbReference>
<dbReference type="SUPFAM" id="SSF46785">
    <property type="entry name" value="Winged helix' DNA-binding domain"/>
    <property type="match status" value="1"/>
</dbReference>
<evidence type="ECO:0000259" key="5">
    <source>
        <dbReference type="PROSITE" id="PS50931"/>
    </source>
</evidence>
<dbReference type="Gene3D" id="1.10.10.10">
    <property type="entry name" value="Winged helix-like DNA-binding domain superfamily/Winged helix DNA-binding domain"/>
    <property type="match status" value="1"/>
</dbReference>
<reference evidence="6 7" key="1">
    <citation type="submission" date="2016-11" db="EMBL/GenBank/DDBJ databases">
        <authorList>
            <person name="Jaros S."/>
            <person name="Januszkiewicz K."/>
            <person name="Wedrychowicz H."/>
        </authorList>
    </citation>
    <scope>NUCLEOTIDE SEQUENCE [LARGE SCALE GENOMIC DNA]</scope>
    <source>
        <strain evidence="6 7">NF2</strain>
    </source>
</reference>
<evidence type="ECO:0000256" key="1">
    <source>
        <dbReference type="ARBA" id="ARBA00009437"/>
    </source>
</evidence>
<dbReference type="EMBL" id="CP018145">
    <property type="protein sequence ID" value="ASJ56466.1"/>
    <property type="molecule type" value="Genomic_DNA"/>
</dbReference>
<dbReference type="GO" id="GO:0000976">
    <property type="term" value="F:transcription cis-regulatory region binding"/>
    <property type="evidence" value="ECO:0007669"/>
    <property type="project" value="TreeGrafter"/>
</dbReference>
<dbReference type="PRINTS" id="PR00039">
    <property type="entry name" value="HTHLYSR"/>
</dbReference>
<dbReference type="SUPFAM" id="SSF53850">
    <property type="entry name" value="Periplasmic binding protein-like II"/>
    <property type="match status" value="1"/>
</dbReference>
<comment type="similarity">
    <text evidence="1">Belongs to the LysR transcriptional regulatory family.</text>
</comment>
<organism evidence="6 7">
    <name type="scientific">Brevibacillus formosus</name>
    <dbReference type="NCBI Taxonomy" id="54913"/>
    <lineage>
        <taxon>Bacteria</taxon>
        <taxon>Bacillati</taxon>
        <taxon>Bacillota</taxon>
        <taxon>Bacilli</taxon>
        <taxon>Bacillales</taxon>
        <taxon>Paenibacillaceae</taxon>
        <taxon>Brevibacillus</taxon>
    </lineage>
</organism>
<dbReference type="Pfam" id="PF00126">
    <property type="entry name" value="HTH_1"/>
    <property type="match status" value="1"/>
</dbReference>
<protein>
    <submittedName>
        <fullName evidence="6">Transcriptional regulator</fullName>
    </submittedName>
</protein>
<dbReference type="KEGG" id="bfm:BP422_24625"/>
<dbReference type="Pfam" id="PF03466">
    <property type="entry name" value="LysR_substrate"/>
    <property type="match status" value="1"/>
</dbReference>
<evidence type="ECO:0000256" key="2">
    <source>
        <dbReference type="ARBA" id="ARBA00023015"/>
    </source>
</evidence>
<keyword evidence="4" id="KW-0804">Transcription</keyword>
<dbReference type="PANTHER" id="PTHR30126">
    <property type="entry name" value="HTH-TYPE TRANSCRIPTIONAL REGULATOR"/>
    <property type="match status" value="1"/>
</dbReference>
<dbReference type="InterPro" id="IPR005119">
    <property type="entry name" value="LysR_subst-bd"/>
</dbReference>
<dbReference type="GO" id="GO:0003700">
    <property type="term" value="F:DNA-binding transcription factor activity"/>
    <property type="evidence" value="ECO:0007669"/>
    <property type="project" value="InterPro"/>
</dbReference>
<evidence type="ECO:0000256" key="3">
    <source>
        <dbReference type="ARBA" id="ARBA00023125"/>
    </source>
</evidence>
<dbReference type="CDD" id="cd05466">
    <property type="entry name" value="PBP2_LTTR_substrate"/>
    <property type="match status" value="1"/>
</dbReference>
<dbReference type="RefSeq" id="WP_088910043.1">
    <property type="nucleotide sequence ID" value="NZ_CP018145.1"/>
</dbReference>
<feature type="domain" description="HTH lysR-type" evidence="5">
    <location>
        <begin position="1"/>
        <end position="58"/>
    </location>
</feature>
<dbReference type="AlphaFoldDB" id="A0A220MMZ7"/>
<keyword evidence="3" id="KW-0238">DNA-binding</keyword>
<dbReference type="Gene3D" id="3.40.190.290">
    <property type="match status" value="1"/>
</dbReference>
<keyword evidence="2" id="KW-0805">Transcription regulation</keyword>
<dbReference type="InterPro" id="IPR036390">
    <property type="entry name" value="WH_DNA-bd_sf"/>
</dbReference>
<accession>A0A220MMZ7</accession>
<name>A0A220MMZ7_9BACL</name>
<proteinExistence type="inferred from homology"/>
<gene>
    <name evidence="6" type="ORF">BP422_24625</name>
</gene>
<evidence type="ECO:0000256" key="4">
    <source>
        <dbReference type="ARBA" id="ARBA00023163"/>
    </source>
</evidence>